<dbReference type="OrthoDB" id="3287459at2"/>
<dbReference type="AlphaFoldDB" id="A0A372JN92"/>
<sequence length="391" mass="40087">MRTYRDLFRSPEYTPLFLASSANSAAMAMSGLALGTLVFEATRSPLLSSLAMFGPAFAQLVGATLLLSAADRLPPRTALTGGSLAFALTTALIALPGLPVWALFALLAVQGLVGSVSGGVRYAMLNRILPKDGYILGRSVLNMANGLTQIVGFAAGGALVALLSPRGAVLVGAGLYLLSALAARFGLTARPASAEGRPSVAATWRGNVRLLTSPARRYVFVGLWVPNGLIVGCESLFVPYSPSHAGVLLAVAAVGMLAGDVFAGRFLRPEWRERLGPFLRLLLAAPYLVFALDPALPVAVAAITLAAVGYCSTLLLQERLMALTPDELQGQALGLFSSGMLAMQGVGATLAGTVAQFTGPTAGMAVMAAASVAVTLAIAPGLRAPVPAEAV</sequence>
<dbReference type="PANTHER" id="PTHR23513">
    <property type="entry name" value="INTEGRAL MEMBRANE EFFLUX PROTEIN-RELATED"/>
    <property type="match status" value="1"/>
</dbReference>
<dbReference type="RefSeq" id="WP_117357548.1">
    <property type="nucleotide sequence ID" value="NZ_QURH01000212.1"/>
</dbReference>
<keyword evidence="3 6" id="KW-0812">Transmembrane</keyword>
<reference evidence="7 8" key="1">
    <citation type="submission" date="2018-08" db="EMBL/GenBank/DDBJ databases">
        <title>Actinomadura jelena sp. nov., a novel Actinomycete isolated from soil in Chad.</title>
        <authorList>
            <person name="Shi L."/>
        </authorList>
    </citation>
    <scope>NUCLEOTIDE SEQUENCE [LARGE SCALE GENOMIC DNA]</scope>
    <source>
        <strain evidence="7 8">NEAU-G17</strain>
    </source>
</reference>
<feature type="transmembrane region" description="Helical" evidence="6">
    <location>
        <begin position="16"/>
        <end position="38"/>
    </location>
</feature>
<keyword evidence="5 6" id="KW-0472">Membrane</keyword>
<evidence type="ECO:0000256" key="6">
    <source>
        <dbReference type="SAM" id="Phobius"/>
    </source>
</evidence>
<dbReference type="Pfam" id="PF07690">
    <property type="entry name" value="MFS_1"/>
    <property type="match status" value="1"/>
</dbReference>
<accession>A0A372JN92</accession>
<evidence type="ECO:0000256" key="1">
    <source>
        <dbReference type="ARBA" id="ARBA00004651"/>
    </source>
</evidence>
<feature type="transmembrane region" description="Helical" evidence="6">
    <location>
        <begin position="77"/>
        <end position="95"/>
    </location>
</feature>
<evidence type="ECO:0000256" key="2">
    <source>
        <dbReference type="ARBA" id="ARBA00022475"/>
    </source>
</evidence>
<feature type="transmembrane region" description="Helical" evidence="6">
    <location>
        <begin position="50"/>
        <end position="70"/>
    </location>
</feature>
<keyword evidence="2" id="KW-1003">Cell membrane</keyword>
<comment type="subcellular location">
    <subcellularLocation>
        <location evidence="1">Cell membrane</location>
        <topology evidence="1">Multi-pass membrane protein</topology>
    </subcellularLocation>
</comment>
<dbReference type="SUPFAM" id="SSF103473">
    <property type="entry name" value="MFS general substrate transporter"/>
    <property type="match status" value="1"/>
</dbReference>
<feature type="transmembrane region" description="Helical" evidence="6">
    <location>
        <begin position="169"/>
        <end position="187"/>
    </location>
</feature>
<dbReference type="PANTHER" id="PTHR23513:SF11">
    <property type="entry name" value="STAPHYLOFERRIN A TRANSPORTER"/>
    <property type="match status" value="1"/>
</dbReference>
<dbReference type="Proteomes" id="UP000261811">
    <property type="component" value="Unassembled WGS sequence"/>
</dbReference>
<comment type="caution">
    <text evidence="7">The sequence shown here is derived from an EMBL/GenBank/DDBJ whole genome shotgun (WGS) entry which is preliminary data.</text>
</comment>
<dbReference type="CDD" id="cd06173">
    <property type="entry name" value="MFS_MefA_like"/>
    <property type="match status" value="1"/>
</dbReference>
<dbReference type="GO" id="GO:0022857">
    <property type="term" value="F:transmembrane transporter activity"/>
    <property type="evidence" value="ECO:0007669"/>
    <property type="project" value="InterPro"/>
</dbReference>
<keyword evidence="4 6" id="KW-1133">Transmembrane helix</keyword>
<feature type="transmembrane region" description="Helical" evidence="6">
    <location>
        <begin position="101"/>
        <end position="123"/>
    </location>
</feature>
<feature type="transmembrane region" description="Helical" evidence="6">
    <location>
        <begin position="144"/>
        <end position="163"/>
    </location>
</feature>
<dbReference type="GO" id="GO:0005886">
    <property type="term" value="C:plasma membrane"/>
    <property type="evidence" value="ECO:0007669"/>
    <property type="project" value="UniProtKB-SubCell"/>
</dbReference>
<feature type="transmembrane region" description="Helical" evidence="6">
    <location>
        <begin position="298"/>
        <end position="316"/>
    </location>
</feature>
<name>A0A372JN92_9ACTN</name>
<keyword evidence="8" id="KW-1185">Reference proteome</keyword>
<gene>
    <name evidence="7" type="ORF">DZF91_11965</name>
</gene>
<protein>
    <submittedName>
        <fullName evidence="7">MFS transporter</fullName>
    </submittedName>
</protein>
<dbReference type="Gene3D" id="1.20.1250.20">
    <property type="entry name" value="MFS general substrate transporter like domains"/>
    <property type="match status" value="1"/>
</dbReference>
<feature type="transmembrane region" description="Helical" evidence="6">
    <location>
        <begin position="362"/>
        <end position="382"/>
    </location>
</feature>
<evidence type="ECO:0000256" key="4">
    <source>
        <dbReference type="ARBA" id="ARBA00022989"/>
    </source>
</evidence>
<dbReference type="InterPro" id="IPR036259">
    <property type="entry name" value="MFS_trans_sf"/>
</dbReference>
<evidence type="ECO:0000313" key="8">
    <source>
        <dbReference type="Proteomes" id="UP000261811"/>
    </source>
</evidence>
<evidence type="ECO:0000256" key="3">
    <source>
        <dbReference type="ARBA" id="ARBA00022692"/>
    </source>
</evidence>
<dbReference type="InterPro" id="IPR011701">
    <property type="entry name" value="MFS"/>
</dbReference>
<evidence type="ECO:0000256" key="5">
    <source>
        <dbReference type="ARBA" id="ARBA00023136"/>
    </source>
</evidence>
<evidence type="ECO:0000313" key="7">
    <source>
        <dbReference type="EMBL" id="RFU41419.1"/>
    </source>
</evidence>
<dbReference type="EMBL" id="QURH01000212">
    <property type="protein sequence ID" value="RFU41419.1"/>
    <property type="molecule type" value="Genomic_DNA"/>
</dbReference>
<feature type="transmembrane region" description="Helical" evidence="6">
    <location>
        <begin position="328"/>
        <end position="350"/>
    </location>
</feature>
<proteinExistence type="predicted"/>
<feature type="transmembrane region" description="Helical" evidence="6">
    <location>
        <begin position="244"/>
        <end position="263"/>
    </location>
</feature>
<feature type="transmembrane region" description="Helical" evidence="6">
    <location>
        <begin position="218"/>
        <end position="238"/>
    </location>
</feature>
<organism evidence="7 8">
    <name type="scientific">Actinomadura logoneensis</name>
    <dbReference type="NCBI Taxonomy" id="2293572"/>
    <lineage>
        <taxon>Bacteria</taxon>
        <taxon>Bacillati</taxon>
        <taxon>Actinomycetota</taxon>
        <taxon>Actinomycetes</taxon>
        <taxon>Streptosporangiales</taxon>
        <taxon>Thermomonosporaceae</taxon>
        <taxon>Actinomadura</taxon>
    </lineage>
</organism>